<dbReference type="GO" id="GO:0016787">
    <property type="term" value="F:hydrolase activity"/>
    <property type="evidence" value="ECO:0007669"/>
    <property type="project" value="UniProtKB-KW"/>
</dbReference>
<dbReference type="Pfam" id="PF00702">
    <property type="entry name" value="Hydrolase"/>
    <property type="match status" value="1"/>
</dbReference>
<proteinExistence type="inferred from homology"/>
<comment type="similarity">
    <text evidence="2">Belongs to the HAD-like hydrolase superfamily.</text>
</comment>
<dbReference type="PRINTS" id="PR00413">
    <property type="entry name" value="HADHALOGNASE"/>
</dbReference>
<dbReference type="NCBIfam" id="TIGR01549">
    <property type="entry name" value="HAD-SF-IA-v1"/>
    <property type="match status" value="1"/>
</dbReference>
<evidence type="ECO:0000313" key="7">
    <source>
        <dbReference type="Proteomes" id="UP001597119"/>
    </source>
</evidence>
<reference evidence="6 7" key="1">
    <citation type="journal article" date="2019" name="Int. J. Syst. Evol. Microbiol.">
        <title>The Global Catalogue of Microorganisms (GCM) 10K type strain sequencing project: providing services to taxonomists for standard genome sequencing and annotation.</title>
        <authorList>
            <consortium name="The Broad Institute Genomics Platform"/>
            <consortium name="The Broad Institute Genome Sequencing Center for Infectious Disease"/>
            <person name="Wu L."/>
            <person name="Ma J."/>
        </authorList>
    </citation>
    <scope>NUCLEOTIDE SEQUENCE [LARGE SCALE GENOMIC DNA]</scope>
    <source>
        <strain evidence="6 7">CGMCC 1.12125</strain>
    </source>
</reference>
<evidence type="ECO:0000256" key="1">
    <source>
        <dbReference type="ARBA" id="ARBA00001946"/>
    </source>
</evidence>
<dbReference type="InterPro" id="IPR006439">
    <property type="entry name" value="HAD-SF_hydro_IA"/>
</dbReference>
<dbReference type="AlphaFoldDB" id="A0ABD6C7I5"/>
<dbReference type="Gene3D" id="3.40.50.1000">
    <property type="entry name" value="HAD superfamily/HAD-like"/>
    <property type="match status" value="1"/>
</dbReference>
<keyword evidence="4 6" id="KW-0378">Hydrolase</keyword>
<evidence type="ECO:0000256" key="4">
    <source>
        <dbReference type="ARBA" id="ARBA00022801"/>
    </source>
</evidence>
<accession>A0ABD6C7I5</accession>
<comment type="cofactor">
    <cofactor evidence="1">
        <name>Mg(2+)</name>
        <dbReference type="ChEBI" id="CHEBI:18420"/>
    </cofactor>
</comment>
<dbReference type="EMBL" id="JBHUDJ010000002">
    <property type="protein sequence ID" value="MFD1586185.1"/>
    <property type="molecule type" value="Genomic_DNA"/>
</dbReference>
<keyword evidence="5" id="KW-0460">Magnesium</keyword>
<name>A0ABD6C7I5_9EURY</name>
<dbReference type="Proteomes" id="UP001597119">
    <property type="component" value="Unassembled WGS sequence"/>
</dbReference>
<dbReference type="EC" id="3.1.3.-" evidence="6"/>
<evidence type="ECO:0000256" key="3">
    <source>
        <dbReference type="ARBA" id="ARBA00022723"/>
    </source>
</evidence>
<keyword evidence="3" id="KW-0479">Metal-binding</keyword>
<dbReference type="RefSeq" id="WP_247376403.1">
    <property type="nucleotide sequence ID" value="NZ_JALLGV010000002.1"/>
</dbReference>
<dbReference type="PANTHER" id="PTHR46470">
    <property type="entry name" value="N-ACYLNEURAMINATE-9-PHOSPHATASE"/>
    <property type="match status" value="1"/>
</dbReference>
<dbReference type="GO" id="GO:0046872">
    <property type="term" value="F:metal ion binding"/>
    <property type="evidence" value="ECO:0007669"/>
    <property type="project" value="UniProtKB-KW"/>
</dbReference>
<keyword evidence="7" id="KW-1185">Reference proteome</keyword>
<evidence type="ECO:0000256" key="5">
    <source>
        <dbReference type="ARBA" id="ARBA00022842"/>
    </source>
</evidence>
<sequence>MTTAIFFELDGTLLQRTADSRPLRTVFETELDAVEQAWLDHYDEQVETYFGDLVDNPRERALADVCEAFDLDADPTRLTATLTEELLATTTVSDDARTSLRKLAANNDLGVLTDGPRDWVDRQLAHHDLTEQFDAVVASYEAGTHKPDGAPFELARERLPADEYVLVGDDYERDVEGARAAGFVPVRFEREGPDFWQTLNALV</sequence>
<dbReference type="InterPro" id="IPR051400">
    <property type="entry name" value="HAD-like_hydrolase"/>
</dbReference>
<dbReference type="GO" id="GO:0044281">
    <property type="term" value="P:small molecule metabolic process"/>
    <property type="evidence" value="ECO:0007669"/>
    <property type="project" value="UniProtKB-ARBA"/>
</dbReference>
<gene>
    <name evidence="6" type="ORF">ACFR9U_04270</name>
</gene>
<dbReference type="PANTHER" id="PTHR46470:SF2">
    <property type="entry name" value="GLYCERALDEHYDE 3-PHOSPHATE PHOSPHATASE"/>
    <property type="match status" value="1"/>
</dbReference>
<dbReference type="InterPro" id="IPR023214">
    <property type="entry name" value="HAD_sf"/>
</dbReference>
<comment type="caution">
    <text evidence="6">The sequence shown here is derived from an EMBL/GenBank/DDBJ whole genome shotgun (WGS) entry which is preliminary data.</text>
</comment>
<evidence type="ECO:0000256" key="2">
    <source>
        <dbReference type="ARBA" id="ARBA00007958"/>
    </source>
</evidence>
<protein>
    <submittedName>
        <fullName evidence="6">HAD family hydrolase</fullName>
        <ecNumber evidence="6">3.1.3.-</ecNumber>
    </submittedName>
</protein>
<dbReference type="Gene3D" id="1.20.120.710">
    <property type="entry name" value="Haloacid dehalogenase hydrolase-like domain"/>
    <property type="match status" value="1"/>
</dbReference>
<dbReference type="SUPFAM" id="SSF56784">
    <property type="entry name" value="HAD-like"/>
    <property type="match status" value="1"/>
</dbReference>
<organism evidence="6 7">
    <name type="scientific">Halorientalis brevis</name>
    <dbReference type="NCBI Taxonomy" id="1126241"/>
    <lineage>
        <taxon>Archaea</taxon>
        <taxon>Methanobacteriati</taxon>
        <taxon>Methanobacteriota</taxon>
        <taxon>Stenosarchaea group</taxon>
        <taxon>Halobacteria</taxon>
        <taxon>Halobacteriales</taxon>
        <taxon>Haloarculaceae</taxon>
        <taxon>Halorientalis</taxon>
    </lineage>
</organism>
<dbReference type="InterPro" id="IPR036412">
    <property type="entry name" value="HAD-like_sf"/>
</dbReference>
<evidence type="ECO:0000313" key="6">
    <source>
        <dbReference type="EMBL" id="MFD1586185.1"/>
    </source>
</evidence>